<sequence>MRVGIVGGGIAGLTTAWLLGDRHECVLLEGRTRIGGNARSYPVRLNDHSVSLELGSQDISAGLFPRHRRLLSLLGYTDEHLRQIPASLSVVREADAAPFLVTPADGQSAHPRTTRLGSAWDGLNLFLARASEWEERDVDWCVPLAELVEPLPVPEPIKRDLLYARPASLFCCSIEMAKQLSARAAIGFYAGMAESAHWQQLTLGLEGLAWALAADTPRLRVKTGALVEEVRRDGERYELRDSAGESHLVDQLVIAVPAPAAIPLLKSLAGTGELRAVLGSFQYVDTTYALHLDPLYMPADSDQWATTNLTVRDGWCESCDWFGPIHGVDVFKSQITHRDELPRRLLARADFQHLYITPDAVRAQRKLAALQGQESLYFAGNHTNWVASQESAVVSAIEVVQRMSLDGERLPMLNQ</sequence>
<evidence type="ECO:0000313" key="2">
    <source>
        <dbReference type="EMBL" id="GAA2612893.1"/>
    </source>
</evidence>
<dbReference type="InterPro" id="IPR050464">
    <property type="entry name" value="Zeta_carotene_desat/Oxidored"/>
</dbReference>
<dbReference type="EMBL" id="BAAATD010000007">
    <property type="protein sequence ID" value="GAA2612893.1"/>
    <property type="molecule type" value="Genomic_DNA"/>
</dbReference>
<dbReference type="Gene3D" id="3.50.50.60">
    <property type="entry name" value="FAD/NAD(P)-binding domain"/>
    <property type="match status" value="2"/>
</dbReference>
<dbReference type="InterPro" id="IPR002937">
    <property type="entry name" value="Amino_oxidase"/>
</dbReference>
<comment type="caution">
    <text evidence="2">The sequence shown here is derived from an EMBL/GenBank/DDBJ whole genome shotgun (WGS) entry which is preliminary data.</text>
</comment>
<dbReference type="InterPro" id="IPR036188">
    <property type="entry name" value="FAD/NAD-bd_sf"/>
</dbReference>
<accession>A0ABP6CEV1</accession>
<reference evidence="3" key="1">
    <citation type="journal article" date="2019" name="Int. J. Syst. Evol. Microbiol.">
        <title>The Global Catalogue of Microorganisms (GCM) 10K type strain sequencing project: providing services to taxonomists for standard genome sequencing and annotation.</title>
        <authorList>
            <consortium name="The Broad Institute Genomics Platform"/>
            <consortium name="The Broad Institute Genome Sequencing Center for Infectious Disease"/>
            <person name="Wu L."/>
            <person name="Ma J."/>
        </authorList>
    </citation>
    <scope>NUCLEOTIDE SEQUENCE [LARGE SCALE GENOMIC DNA]</scope>
    <source>
        <strain evidence="3">JCM 6833</strain>
    </source>
</reference>
<feature type="domain" description="Amine oxidase" evidence="1">
    <location>
        <begin position="10"/>
        <end position="262"/>
    </location>
</feature>
<proteinExistence type="predicted"/>
<organism evidence="2 3">
    <name type="scientific">Actinomadura fulvescens</name>
    <dbReference type="NCBI Taxonomy" id="46160"/>
    <lineage>
        <taxon>Bacteria</taxon>
        <taxon>Bacillati</taxon>
        <taxon>Actinomycetota</taxon>
        <taxon>Actinomycetes</taxon>
        <taxon>Streptosporangiales</taxon>
        <taxon>Thermomonosporaceae</taxon>
        <taxon>Actinomadura</taxon>
    </lineage>
</organism>
<dbReference type="Proteomes" id="UP001501509">
    <property type="component" value="Unassembled WGS sequence"/>
</dbReference>
<evidence type="ECO:0000313" key="3">
    <source>
        <dbReference type="Proteomes" id="UP001501509"/>
    </source>
</evidence>
<dbReference type="SUPFAM" id="SSF51905">
    <property type="entry name" value="FAD/NAD(P)-binding domain"/>
    <property type="match status" value="1"/>
</dbReference>
<keyword evidence="3" id="KW-1185">Reference proteome</keyword>
<evidence type="ECO:0000259" key="1">
    <source>
        <dbReference type="Pfam" id="PF01593"/>
    </source>
</evidence>
<dbReference type="PANTHER" id="PTHR42923">
    <property type="entry name" value="PROTOPORPHYRINOGEN OXIDASE"/>
    <property type="match status" value="1"/>
</dbReference>
<gene>
    <name evidence="2" type="ORF">GCM10010411_54590</name>
</gene>
<dbReference type="Pfam" id="PF01593">
    <property type="entry name" value="Amino_oxidase"/>
    <property type="match status" value="1"/>
</dbReference>
<protein>
    <submittedName>
        <fullName evidence="2">FAD-dependent oxidoreductase</fullName>
    </submittedName>
</protein>
<name>A0ABP6CEV1_9ACTN</name>
<dbReference type="Gene3D" id="3.90.660.20">
    <property type="entry name" value="Protoporphyrinogen oxidase, mitochondrial, domain 2"/>
    <property type="match status" value="2"/>
</dbReference>